<keyword evidence="3" id="KW-1185">Reference proteome</keyword>
<sequence length="280" mass="31592">MNFKLKRKNVGTVGKKPEKKLKASAFGRNNESGSGSDSDSSGSESNFKLAMAEKSKKVAKQVQEKDLESESQQYDSSSDSKSSSQAKPKPNSIVNNILTAKRLRDHEHLAAQSKQKELDLKMYLEKNKDAVVFSSEAYQQHQTQLKLVEKQVEEREEQEDLINRSLSPSKSFYSKMIQSRVGTAELEDEHDAEKLNFPQLETIKPVPIIHKRGKTGIGKEKLEINYAPSPGTANSTSSVLLSSVMTFIKSKLTDDDINEEKRKYWDRTRSLAHLTDIRNK</sequence>
<evidence type="ECO:0000313" key="2">
    <source>
        <dbReference type="EMBL" id="CAH2350692.1"/>
    </source>
</evidence>
<dbReference type="EMBL" id="CAKXYY010000002">
    <property type="protein sequence ID" value="CAH2350692.1"/>
    <property type="molecule type" value="Genomic_DNA"/>
</dbReference>
<organism evidence="2 3">
    <name type="scientific">[Candida] railenensis</name>
    <dbReference type="NCBI Taxonomy" id="45579"/>
    <lineage>
        <taxon>Eukaryota</taxon>
        <taxon>Fungi</taxon>
        <taxon>Dikarya</taxon>
        <taxon>Ascomycota</taxon>
        <taxon>Saccharomycotina</taxon>
        <taxon>Pichiomycetes</taxon>
        <taxon>Debaryomycetaceae</taxon>
        <taxon>Kurtzmaniella</taxon>
    </lineage>
</organism>
<evidence type="ECO:0000256" key="1">
    <source>
        <dbReference type="SAM" id="MobiDB-lite"/>
    </source>
</evidence>
<gene>
    <name evidence="2" type="ORF">CLIB1423_02S02938</name>
</gene>
<feature type="compositionally biased region" description="Low complexity" evidence="1">
    <location>
        <begin position="70"/>
        <end position="85"/>
    </location>
</feature>
<reference evidence="2" key="1">
    <citation type="submission" date="2022-03" db="EMBL/GenBank/DDBJ databases">
        <authorList>
            <person name="Legras J.-L."/>
            <person name="Devillers H."/>
            <person name="Grondin C."/>
        </authorList>
    </citation>
    <scope>NUCLEOTIDE SEQUENCE</scope>
    <source>
        <strain evidence="2">CLIB 1423</strain>
    </source>
</reference>
<evidence type="ECO:0008006" key="4">
    <source>
        <dbReference type="Google" id="ProtNLM"/>
    </source>
</evidence>
<proteinExistence type="predicted"/>
<evidence type="ECO:0000313" key="3">
    <source>
        <dbReference type="Proteomes" id="UP000837801"/>
    </source>
</evidence>
<name>A0A9P0QL77_9ASCO</name>
<dbReference type="Proteomes" id="UP000837801">
    <property type="component" value="Unassembled WGS sequence"/>
</dbReference>
<feature type="compositionally biased region" description="Low complexity" evidence="1">
    <location>
        <begin position="29"/>
        <end position="46"/>
    </location>
</feature>
<dbReference type="AlphaFoldDB" id="A0A9P0QL77"/>
<feature type="compositionally biased region" description="Basic and acidic residues" evidence="1">
    <location>
        <begin position="51"/>
        <end position="68"/>
    </location>
</feature>
<accession>A0A9P0QL77</accession>
<protein>
    <recommendedName>
        <fullName evidence="4">Nuclear speckle splicing regulatory protein 1 N-terminal domain-containing protein</fullName>
    </recommendedName>
</protein>
<comment type="caution">
    <text evidence="2">The sequence shown here is derived from an EMBL/GenBank/DDBJ whole genome shotgun (WGS) entry which is preliminary data.</text>
</comment>
<feature type="region of interest" description="Disordered" evidence="1">
    <location>
        <begin position="1"/>
        <end position="94"/>
    </location>
</feature>